<proteinExistence type="predicted"/>
<evidence type="ECO:0000313" key="2">
    <source>
        <dbReference type="WBParaSite" id="RSKR_0000660600.1"/>
    </source>
</evidence>
<evidence type="ECO:0000313" key="1">
    <source>
        <dbReference type="Proteomes" id="UP000095286"/>
    </source>
</evidence>
<name>A0AC35U274_9BILA</name>
<organism evidence="1 2">
    <name type="scientific">Rhabditophanes sp. KR3021</name>
    <dbReference type="NCBI Taxonomy" id="114890"/>
    <lineage>
        <taxon>Eukaryota</taxon>
        <taxon>Metazoa</taxon>
        <taxon>Ecdysozoa</taxon>
        <taxon>Nematoda</taxon>
        <taxon>Chromadorea</taxon>
        <taxon>Rhabditida</taxon>
        <taxon>Tylenchina</taxon>
        <taxon>Panagrolaimomorpha</taxon>
        <taxon>Strongyloidoidea</taxon>
        <taxon>Alloionematidae</taxon>
        <taxon>Rhabditophanes</taxon>
    </lineage>
</organism>
<sequence length="436" mass="49722">MTEVYNKSEELNIDSDDDLVSGYSSSVDSSNGSLSQKNIISYIKEEEDKVVYQYLAQPRQSKIDGELWPPIFEPANVRSAKNLRLREWGDSVIVTYPKCGTTWLLHIASQLVRSDYGPAAGKELSLTSPMIERMGAPFVDQIASPRVLKSHFNYQNCPQNSGAKYVFCVRNPKDALVSYFFHNINFKIYNFLEGEFNEFFELFITGQLAFGCYFEHLASWLPHIHDKNVLFIKYEDMLADLEGSIVKVGQFYGDVCQKDISNPHHLAEVTSNSTLEAMKENQERWFPKGVLHEETFIRKGNARDWKNYFSKSQSDRLDAKFQKMFGNSEAAGWWKNEMAWDNNKNEEDSAFEDVSPCDSRRNSTTIAKRFVPIIKNDSIYFGSSFDSGVGSFSVQNGSPSVSKFFNPFLNDAIRNRSDSTLSSHSFGYGSLHKSRQ</sequence>
<dbReference type="Proteomes" id="UP000095286">
    <property type="component" value="Unplaced"/>
</dbReference>
<dbReference type="WBParaSite" id="RSKR_0000660600.1">
    <property type="protein sequence ID" value="RSKR_0000660600.1"/>
    <property type="gene ID" value="RSKR_0000660600"/>
</dbReference>
<reference evidence="2" key="1">
    <citation type="submission" date="2016-11" db="UniProtKB">
        <authorList>
            <consortium name="WormBaseParasite"/>
        </authorList>
    </citation>
    <scope>IDENTIFICATION</scope>
    <source>
        <strain evidence="2">KR3021</strain>
    </source>
</reference>
<protein>
    <submittedName>
        <fullName evidence="2">Sulfotransfer_1 domain-containing protein</fullName>
    </submittedName>
</protein>
<accession>A0AC35U274</accession>